<dbReference type="RefSeq" id="WP_096428740.1">
    <property type="nucleotide sequence ID" value="NZ_AP018042.1"/>
</dbReference>
<keyword evidence="1" id="KW-0732">Signal</keyword>
<dbReference type="Proteomes" id="UP000218267">
    <property type="component" value="Chromosome"/>
</dbReference>
<evidence type="ECO:0000256" key="1">
    <source>
        <dbReference type="SAM" id="SignalP"/>
    </source>
</evidence>
<dbReference type="PROSITE" id="PS51257">
    <property type="entry name" value="PROKAR_LIPOPROTEIN"/>
    <property type="match status" value="1"/>
</dbReference>
<feature type="signal peptide" evidence="1">
    <location>
        <begin position="1"/>
        <end position="23"/>
    </location>
</feature>
<dbReference type="AlphaFoldDB" id="A0A1Y1CHJ9"/>
<accession>A0A1Y1CHJ9</accession>
<name>A0A1Y1CHJ9_9BACT</name>
<reference evidence="3" key="2">
    <citation type="journal article" date="2020" name="Antonie Van Leeuwenhoek">
        <title>Labilibaculum antarcticum sp. nov., a novel facultative anaerobic, psychrotorelant bacterium isolated from marine sediment of Antarctica.</title>
        <authorList>
            <person name="Watanabe M."/>
            <person name="Kojima H."/>
            <person name="Fukui M."/>
        </authorList>
    </citation>
    <scope>NUCLEOTIDE SEQUENCE [LARGE SCALE GENOMIC DNA]</scope>
    <source>
        <strain evidence="3">SPP2</strain>
    </source>
</reference>
<evidence type="ECO:0000313" key="2">
    <source>
        <dbReference type="EMBL" id="BAX79859.1"/>
    </source>
</evidence>
<protein>
    <recommendedName>
        <fullName evidence="4">DUF4625 domain-containing protein</fullName>
    </recommendedName>
</protein>
<feature type="chain" id="PRO_5013005342" description="DUF4625 domain-containing protein" evidence="1">
    <location>
        <begin position="24"/>
        <end position="150"/>
    </location>
</feature>
<dbReference type="EMBL" id="AP018042">
    <property type="protein sequence ID" value="BAX79859.1"/>
    <property type="molecule type" value="Genomic_DNA"/>
</dbReference>
<evidence type="ECO:0000313" key="3">
    <source>
        <dbReference type="Proteomes" id="UP000218267"/>
    </source>
</evidence>
<evidence type="ECO:0008006" key="4">
    <source>
        <dbReference type="Google" id="ProtNLM"/>
    </source>
</evidence>
<keyword evidence="3" id="KW-1185">Reference proteome</keyword>
<dbReference type="Gene3D" id="2.60.40.10">
    <property type="entry name" value="Immunoglobulins"/>
    <property type="match status" value="1"/>
</dbReference>
<dbReference type="OrthoDB" id="1119594at2"/>
<gene>
    <name evidence="2" type="ORF">ALGA_1480</name>
</gene>
<organism evidence="2 3">
    <name type="scientific">Labilibaculum antarcticum</name>
    <dbReference type="NCBI Taxonomy" id="1717717"/>
    <lineage>
        <taxon>Bacteria</taxon>
        <taxon>Pseudomonadati</taxon>
        <taxon>Bacteroidota</taxon>
        <taxon>Bacteroidia</taxon>
        <taxon>Marinilabiliales</taxon>
        <taxon>Marinifilaceae</taxon>
        <taxon>Labilibaculum</taxon>
    </lineage>
</organism>
<dbReference type="Pfam" id="PF15418">
    <property type="entry name" value="DUF4625"/>
    <property type="match status" value="1"/>
</dbReference>
<reference evidence="2 3" key="1">
    <citation type="journal article" date="2018" name="Mar. Genomics">
        <title>Complete genome sequence of Marinifilaceae bacterium strain SPP2, isolated from the Antarctic marine sediment.</title>
        <authorList>
            <person name="Watanabe M."/>
            <person name="Kojima H."/>
            <person name="Fukui M."/>
        </authorList>
    </citation>
    <scope>NUCLEOTIDE SEQUENCE [LARGE SCALE GENOMIC DNA]</scope>
    <source>
        <strain evidence="2 3">SPP2</strain>
    </source>
</reference>
<dbReference type="KEGG" id="mbas:ALGA_1480"/>
<dbReference type="InterPro" id="IPR027829">
    <property type="entry name" value="DUF4625"/>
</dbReference>
<dbReference type="InterPro" id="IPR013783">
    <property type="entry name" value="Ig-like_fold"/>
</dbReference>
<proteinExistence type="predicted"/>
<sequence>MKFLKYALIVLFSVGIMSCGSSGGDDEEKEDTVAPTLTITSPTTSTKVAAGANLSVNFTAADNVALASYTVTVSYTGAKSVKTVQEFSFNSISDTDAAGNALPSISGASKIISFNIAVTDIAKPGAYKLSVTVKDTAGKSTTKDISFEIE</sequence>